<dbReference type="InterPro" id="IPR000010">
    <property type="entry name" value="Cystatin_dom"/>
</dbReference>
<dbReference type="InterPro" id="IPR046350">
    <property type="entry name" value="Cystatin_sf"/>
</dbReference>
<comment type="caution">
    <text evidence="5">The sequence shown here is derived from an EMBL/GenBank/DDBJ whole genome shotgun (WGS) entry which is preliminary data.</text>
</comment>
<dbReference type="SUPFAM" id="SSF54403">
    <property type="entry name" value="Cystatin/monellin"/>
    <property type="match status" value="2"/>
</dbReference>
<reference evidence="5 6" key="1">
    <citation type="journal article" date="2021" name="Cell">
        <title>Tracing the genetic footprints of vertebrate landing in non-teleost ray-finned fishes.</title>
        <authorList>
            <person name="Bi X."/>
            <person name="Wang K."/>
            <person name="Yang L."/>
            <person name="Pan H."/>
            <person name="Jiang H."/>
            <person name="Wei Q."/>
            <person name="Fang M."/>
            <person name="Yu H."/>
            <person name="Zhu C."/>
            <person name="Cai Y."/>
            <person name="He Y."/>
            <person name="Gan X."/>
            <person name="Zeng H."/>
            <person name="Yu D."/>
            <person name="Zhu Y."/>
            <person name="Jiang H."/>
            <person name="Qiu Q."/>
            <person name="Yang H."/>
            <person name="Zhang Y.E."/>
            <person name="Wang W."/>
            <person name="Zhu M."/>
            <person name="He S."/>
            <person name="Zhang G."/>
        </authorList>
    </citation>
    <scope>NUCLEOTIDE SEQUENCE [LARGE SCALE GENOMIC DNA]</scope>
    <source>
        <strain evidence="5">Bchr_013</strain>
    </source>
</reference>
<keyword evidence="2" id="KW-1015">Disulfide bond</keyword>
<feature type="signal peptide" evidence="3">
    <location>
        <begin position="1"/>
        <end position="23"/>
    </location>
</feature>
<dbReference type="Proteomes" id="UP000886611">
    <property type="component" value="Unassembled WGS sequence"/>
</dbReference>
<dbReference type="EMBL" id="JAATIS010000859">
    <property type="protein sequence ID" value="KAG2467120.1"/>
    <property type="molecule type" value="Genomic_DNA"/>
</dbReference>
<protein>
    <submittedName>
        <fullName evidence="5">CYT2 protein</fullName>
    </submittedName>
</protein>
<dbReference type="GO" id="GO:0004869">
    <property type="term" value="F:cysteine-type endopeptidase inhibitor activity"/>
    <property type="evidence" value="ECO:0007669"/>
    <property type="project" value="InterPro"/>
</dbReference>
<dbReference type="SUPFAM" id="SSF53474">
    <property type="entry name" value="alpha/beta-Hydrolases"/>
    <property type="match status" value="1"/>
</dbReference>
<evidence type="ECO:0000313" key="6">
    <source>
        <dbReference type="Proteomes" id="UP000886611"/>
    </source>
</evidence>
<keyword evidence="6" id="KW-1185">Reference proteome</keyword>
<dbReference type="InterPro" id="IPR029058">
    <property type="entry name" value="AB_hydrolase_fold"/>
</dbReference>
<feature type="non-terminal residue" evidence="5">
    <location>
        <position position="429"/>
    </location>
</feature>
<dbReference type="PROSITE" id="PS00287">
    <property type="entry name" value="CYSTATIN"/>
    <property type="match status" value="1"/>
</dbReference>
<dbReference type="GO" id="GO:0016787">
    <property type="term" value="F:hydrolase activity"/>
    <property type="evidence" value="ECO:0007669"/>
    <property type="project" value="InterPro"/>
</dbReference>
<dbReference type="PANTHER" id="PTHR15394">
    <property type="entry name" value="SERINE HYDROLASE RBBP9"/>
    <property type="match status" value="1"/>
</dbReference>
<evidence type="ECO:0000313" key="5">
    <source>
        <dbReference type="EMBL" id="KAG2467120.1"/>
    </source>
</evidence>
<evidence type="ECO:0000256" key="1">
    <source>
        <dbReference type="ARBA" id="ARBA00009403"/>
    </source>
</evidence>
<dbReference type="PANTHER" id="PTHR15394:SF3">
    <property type="entry name" value="SERINE HYDROLASE RBBP9"/>
    <property type="match status" value="1"/>
</dbReference>
<dbReference type="InterPro" id="IPR010662">
    <property type="entry name" value="RBBP9/YdeN"/>
</dbReference>
<accession>A0A8X7XDB6</accession>
<keyword evidence="3" id="KW-0732">Signal</keyword>
<name>A0A8X7XDB6_POLSE</name>
<comment type="similarity">
    <text evidence="1">Belongs to the cystatin family.</text>
</comment>
<gene>
    <name evidence="5" type="primary">Cyt2</name>
    <name evidence="5" type="ORF">GTO96_0010220</name>
</gene>
<proteinExistence type="inferred from homology"/>
<dbReference type="Gene3D" id="3.40.50.1820">
    <property type="entry name" value="alpha/beta hydrolase"/>
    <property type="match status" value="1"/>
</dbReference>
<feature type="domain" description="Cystatin" evidence="4">
    <location>
        <begin position="27"/>
        <end position="119"/>
    </location>
</feature>
<dbReference type="FunFam" id="3.10.450.10:FF:000004">
    <property type="entry name" value="Cystatin C"/>
    <property type="match status" value="2"/>
</dbReference>
<evidence type="ECO:0000256" key="3">
    <source>
        <dbReference type="SAM" id="SignalP"/>
    </source>
</evidence>
<dbReference type="AlphaFoldDB" id="A0A8X7XDB6"/>
<dbReference type="SMART" id="SM00043">
    <property type="entry name" value="CY"/>
    <property type="match status" value="2"/>
</dbReference>
<dbReference type="CDD" id="cd00042">
    <property type="entry name" value="CY"/>
    <property type="match status" value="2"/>
</dbReference>
<dbReference type="Gene3D" id="3.10.450.10">
    <property type="match status" value="2"/>
</dbReference>
<feature type="chain" id="PRO_5036460685" evidence="3">
    <location>
        <begin position="24"/>
        <end position="429"/>
    </location>
</feature>
<evidence type="ECO:0000256" key="2">
    <source>
        <dbReference type="ARBA" id="ARBA00023157"/>
    </source>
</evidence>
<feature type="non-terminal residue" evidence="5">
    <location>
        <position position="1"/>
    </location>
</feature>
<feature type="domain" description="Cystatin" evidence="4">
    <location>
        <begin position="187"/>
        <end position="283"/>
    </location>
</feature>
<dbReference type="InterPro" id="IPR018073">
    <property type="entry name" value="Prot_inh_cystat_CS"/>
</dbReference>
<dbReference type="Pfam" id="PF00031">
    <property type="entry name" value="Cystatin"/>
    <property type="match status" value="2"/>
</dbReference>
<evidence type="ECO:0000259" key="4">
    <source>
        <dbReference type="SMART" id="SM00043"/>
    </source>
</evidence>
<organism evidence="5 6">
    <name type="scientific">Polypterus senegalus</name>
    <name type="common">Senegal bichir</name>
    <dbReference type="NCBI Taxonomy" id="55291"/>
    <lineage>
        <taxon>Eukaryota</taxon>
        <taxon>Metazoa</taxon>
        <taxon>Chordata</taxon>
        <taxon>Craniata</taxon>
        <taxon>Vertebrata</taxon>
        <taxon>Euteleostomi</taxon>
        <taxon>Actinopterygii</taxon>
        <taxon>Polypteriformes</taxon>
        <taxon>Polypteridae</taxon>
        <taxon>Polypterus</taxon>
    </lineage>
</organism>
<dbReference type="Pfam" id="PF06821">
    <property type="entry name" value="Ser_hydrolase"/>
    <property type="match status" value="1"/>
</dbReference>
<sequence>MDAVWKSVFASLVLLFAAASGSGHEKSGVRVSHKVDADLNEERVDKVMQFAVSQHNKVSHDDYFHRMSKVISAQLQVVSGLKYFVTAEMSQTSCKKGETEGLENCAFYQNPKAKVPDCQPIPPTRRLRGAELAWVRSVFIIQRSDSHFTHCGKMARQWKTVACLLGFMCAIVAVASARDVARPPRGRMTGGLRPASTDNAQVASMLDFAVSEHNKKSNDMYFHKVSRIVSAQTQVVAGLKYYIEAEIERTTCRKGSEMVENTLDECATHDAPEMAKMKGLECLLENMPDPLTARETVWLPFMENKLKCDEETIIIGHSSGAAAAMRYVESHKVHAIILVSAYTSDLGDENERESGYFNRPWQWEKMKENCRHIVQFGSTDDPFLPWAEQQEVADMLGAELHKYTDKGHFQNTEFHELINVVCKIINHST</sequence>